<dbReference type="OrthoDB" id="3388at2759"/>
<keyword evidence="2" id="KW-1185">Reference proteome</keyword>
<gene>
    <name evidence="1" type="ORF">BJ554DRAFT_5594</name>
</gene>
<comment type="caution">
    <text evidence="1">The sequence shown here is derived from an EMBL/GenBank/DDBJ whole genome shotgun (WGS) entry which is preliminary data.</text>
</comment>
<organism evidence="1 2">
    <name type="scientific">Olpidium bornovanus</name>
    <dbReference type="NCBI Taxonomy" id="278681"/>
    <lineage>
        <taxon>Eukaryota</taxon>
        <taxon>Fungi</taxon>
        <taxon>Fungi incertae sedis</taxon>
        <taxon>Olpidiomycota</taxon>
        <taxon>Olpidiomycotina</taxon>
        <taxon>Olpidiomycetes</taxon>
        <taxon>Olpidiales</taxon>
        <taxon>Olpidiaceae</taxon>
        <taxon>Olpidium</taxon>
    </lineage>
</organism>
<protein>
    <submittedName>
        <fullName evidence="1">Uncharacterized protein</fullName>
    </submittedName>
</protein>
<evidence type="ECO:0000313" key="1">
    <source>
        <dbReference type="EMBL" id="KAG5462110.1"/>
    </source>
</evidence>
<dbReference type="EMBL" id="JAEFCI010002617">
    <property type="protein sequence ID" value="KAG5462110.1"/>
    <property type="molecule type" value="Genomic_DNA"/>
</dbReference>
<proteinExistence type="predicted"/>
<dbReference type="AlphaFoldDB" id="A0A8H8DKX5"/>
<feature type="non-terminal residue" evidence="1">
    <location>
        <position position="1"/>
    </location>
</feature>
<reference evidence="1 2" key="1">
    <citation type="journal article" name="Sci. Rep.">
        <title>Genome-scale phylogenetic analyses confirm Olpidium as the closest living zoosporic fungus to the non-flagellated, terrestrial fungi.</title>
        <authorList>
            <person name="Chang Y."/>
            <person name="Rochon D."/>
            <person name="Sekimoto S."/>
            <person name="Wang Y."/>
            <person name="Chovatia M."/>
            <person name="Sandor L."/>
            <person name="Salamov A."/>
            <person name="Grigoriev I.V."/>
            <person name="Stajich J.E."/>
            <person name="Spatafora J.W."/>
        </authorList>
    </citation>
    <scope>NUCLEOTIDE SEQUENCE [LARGE SCALE GENOMIC DNA]</scope>
    <source>
        <strain evidence="1">S191</strain>
    </source>
</reference>
<sequence length="102" mass="10920">YVGAAARSAVRACCCPSSARSAKTLTGGGIPPPRLLPAEQQHLPAVFTHIVKQRGLEEHFAIIDSCGTAGYHVRLRRSNLVVALEFSACRGGRTEEKPHKKG</sequence>
<evidence type="ECO:0000313" key="2">
    <source>
        <dbReference type="Proteomes" id="UP000673691"/>
    </source>
</evidence>
<accession>A0A8H8DKX5</accession>
<name>A0A8H8DKX5_9FUNG</name>
<dbReference type="Proteomes" id="UP000673691">
    <property type="component" value="Unassembled WGS sequence"/>
</dbReference>